<dbReference type="EMBL" id="LWBO01000001">
    <property type="protein sequence ID" value="OQP55727.1"/>
    <property type="molecule type" value="Genomic_DNA"/>
</dbReference>
<dbReference type="CDD" id="cd16926">
    <property type="entry name" value="HATPase_MutL-MLH-PMS-like"/>
    <property type="match status" value="1"/>
</dbReference>
<dbReference type="InterPro" id="IPR042120">
    <property type="entry name" value="MutL_C_dimsub"/>
</dbReference>
<evidence type="ECO:0000259" key="7">
    <source>
        <dbReference type="SMART" id="SM01340"/>
    </source>
</evidence>
<dbReference type="Pfam" id="PF01119">
    <property type="entry name" value="DNA_mis_repair"/>
    <property type="match status" value="1"/>
</dbReference>
<comment type="similarity">
    <text evidence="1 5">Belongs to the DNA mismatch repair MutL/HexB family.</text>
</comment>
<dbReference type="InterPro" id="IPR020568">
    <property type="entry name" value="Ribosomal_Su5_D2-typ_SF"/>
</dbReference>
<dbReference type="Pfam" id="PF08676">
    <property type="entry name" value="MutL_C"/>
    <property type="match status" value="1"/>
</dbReference>
<keyword evidence="3 5" id="KW-0227">DNA damage</keyword>
<dbReference type="SUPFAM" id="SSF54211">
    <property type="entry name" value="Ribosomal protein S5 domain 2-like"/>
    <property type="match status" value="1"/>
</dbReference>
<evidence type="ECO:0000256" key="4">
    <source>
        <dbReference type="ARBA" id="ARBA00023204"/>
    </source>
</evidence>
<dbReference type="InterPro" id="IPR038973">
    <property type="entry name" value="MutL/Mlh/Pms-like"/>
</dbReference>
<dbReference type="SMART" id="SM00853">
    <property type="entry name" value="MutL_C"/>
    <property type="match status" value="1"/>
</dbReference>
<dbReference type="InterPro" id="IPR002099">
    <property type="entry name" value="MutL/Mlh/PMS"/>
</dbReference>
<dbReference type="InterPro" id="IPR020667">
    <property type="entry name" value="DNA_mismatch_repair_MutL"/>
</dbReference>
<reference evidence="8 9" key="1">
    <citation type="submission" date="2016-04" db="EMBL/GenBank/DDBJ databases">
        <authorList>
            <person name="Chen L."/>
            <person name="Zhuang W."/>
            <person name="Wang G."/>
        </authorList>
    </citation>
    <scope>NUCLEOTIDE SEQUENCE [LARGE SCALE GENOMIC DNA]</scope>
    <source>
        <strain evidence="9">GR20</strain>
    </source>
</reference>
<dbReference type="PROSITE" id="PS00058">
    <property type="entry name" value="DNA_MISMATCH_REPAIR_1"/>
    <property type="match status" value="1"/>
</dbReference>
<name>A0ABX3P741_9BACT</name>
<protein>
    <recommendedName>
        <fullName evidence="2 5">DNA mismatch repair protein MutL</fullName>
    </recommendedName>
</protein>
<evidence type="ECO:0000256" key="3">
    <source>
        <dbReference type="ARBA" id="ARBA00022763"/>
    </source>
</evidence>
<dbReference type="SUPFAM" id="SSF55874">
    <property type="entry name" value="ATPase domain of HSP90 chaperone/DNA topoisomerase II/histidine kinase"/>
    <property type="match status" value="1"/>
</dbReference>
<dbReference type="NCBIfam" id="TIGR00585">
    <property type="entry name" value="mutl"/>
    <property type="match status" value="1"/>
</dbReference>
<evidence type="ECO:0000313" key="9">
    <source>
        <dbReference type="Proteomes" id="UP000192277"/>
    </source>
</evidence>
<evidence type="ECO:0000313" key="8">
    <source>
        <dbReference type="EMBL" id="OQP55727.1"/>
    </source>
</evidence>
<dbReference type="PANTHER" id="PTHR10073:SF12">
    <property type="entry name" value="DNA MISMATCH REPAIR PROTEIN MLH1"/>
    <property type="match status" value="1"/>
</dbReference>
<sequence>MADIIHLLPDNIANQIAAGEVIQRPASAVKELLENAVDAGATEVKLIIQDAGKQLLQVIDNGKGMSETDARMAFERHATSKIRNIDDLFQIRTMGFRGEALASIAAVAQVELKTKRAEDETGTYIEIENSVVKLQEPVAAANGTSIAMKNLFFNVPARRNFLKSNAAETRHIIDEFMRVALSFPNIFFSLTNNGTQVYHLEKGSLKQRIVQVLGQHYNARLVTVQEKTDYLNIYGFVGKPDTAKKTRGDQYFFVNNRFIRSAYLNHAVMSAFKEMIPTDSFPLYALFIDLDPAQVDINVHPTKQEIKFEDEKIVYAFVQAAVKHALAQFSITPTLEFDLDPTIQSLDALNKPFTEDQQQAARSSDLAKNFSQRGQAHFINPTDKAELKNWKDFFEKNDESGNRQSATGNEQKEEKFESLLDKLKKQEGGGDYVPPVQQYTTPFAKQLVDDNALLFQLHSSYIVAPTARGFMLIHQQLAHERVLYERFAAATVGKSIPAQRSLFPVTLQLSASDAVLLMELAGDLNQLGYLIEPFGANAFVIQGTPADVSAGNEKLAIENLLEQYKHFSSDLKFSRREKLIRSLAWQQAIKPGTSLSLDEMRGLTTDLFKCAQPNVTASGNPTYIEFKKDYLEQLFKR</sequence>
<dbReference type="InterPro" id="IPR037198">
    <property type="entry name" value="MutL_C_sf"/>
</dbReference>
<dbReference type="SUPFAM" id="SSF118116">
    <property type="entry name" value="DNA mismatch repair protein MutL"/>
    <property type="match status" value="1"/>
</dbReference>
<dbReference type="PANTHER" id="PTHR10073">
    <property type="entry name" value="DNA MISMATCH REPAIR PROTEIN MLH, PMS, MUTL"/>
    <property type="match status" value="1"/>
</dbReference>
<dbReference type="InterPro" id="IPR042121">
    <property type="entry name" value="MutL_C_regsub"/>
</dbReference>
<dbReference type="Pfam" id="PF13589">
    <property type="entry name" value="HATPase_c_3"/>
    <property type="match status" value="1"/>
</dbReference>
<dbReference type="HAMAP" id="MF_00149">
    <property type="entry name" value="DNA_mis_repair"/>
    <property type="match status" value="1"/>
</dbReference>
<keyword evidence="4 5" id="KW-0234">DNA repair</keyword>
<dbReference type="CDD" id="cd00782">
    <property type="entry name" value="MutL_Trans"/>
    <property type="match status" value="1"/>
</dbReference>
<dbReference type="InterPro" id="IPR014762">
    <property type="entry name" value="DNA_mismatch_repair_CS"/>
</dbReference>
<dbReference type="RefSeq" id="WP_014222775.1">
    <property type="nucleotide sequence ID" value="NZ_LWBO01000001.1"/>
</dbReference>
<dbReference type="Proteomes" id="UP000192277">
    <property type="component" value="Unassembled WGS sequence"/>
</dbReference>
<dbReference type="InterPro" id="IPR036890">
    <property type="entry name" value="HATPase_C_sf"/>
</dbReference>
<organism evidence="8 9">
    <name type="scientific">Niastella koreensis</name>
    <dbReference type="NCBI Taxonomy" id="354356"/>
    <lineage>
        <taxon>Bacteria</taxon>
        <taxon>Pseudomonadati</taxon>
        <taxon>Bacteroidota</taxon>
        <taxon>Chitinophagia</taxon>
        <taxon>Chitinophagales</taxon>
        <taxon>Chitinophagaceae</taxon>
        <taxon>Niastella</taxon>
    </lineage>
</organism>
<dbReference type="InterPro" id="IPR014721">
    <property type="entry name" value="Ribsml_uS5_D2-typ_fold_subgr"/>
</dbReference>
<feature type="domain" description="DNA mismatch repair protein S5" evidence="7">
    <location>
        <begin position="209"/>
        <end position="327"/>
    </location>
</feature>
<evidence type="ECO:0000256" key="2">
    <source>
        <dbReference type="ARBA" id="ARBA00021975"/>
    </source>
</evidence>
<evidence type="ECO:0000256" key="5">
    <source>
        <dbReference type="HAMAP-Rule" id="MF_00149"/>
    </source>
</evidence>
<dbReference type="InterPro" id="IPR014790">
    <property type="entry name" value="MutL_C"/>
</dbReference>
<comment type="function">
    <text evidence="5">This protein is involved in the repair of mismatches in DNA. It is required for dam-dependent methyl-directed DNA mismatch repair. May act as a 'molecular matchmaker', a protein that promotes the formation of a stable complex between two or more DNA-binding proteins in an ATP-dependent manner without itself being part of a final effector complex.</text>
</comment>
<dbReference type="Gene3D" id="3.30.1370.100">
    <property type="entry name" value="MutL, C-terminal domain, regulatory subdomain"/>
    <property type="match status" value="1"/>
</dbReference>
<dbReference type="SMART" id="SM01340">
    <property type="entry name" value="DNA_mis_repair"/>
    <property type="match status" value="1"/>
</dbReference>
<evidence type="ECO:0000259" key="6">
    <source>
        <dbReference type="SMART" id="SM00853"/>
    </source>
</evidence>
<dbReference type="InterPro" id="IPR013507">
    <property type="entry name" value="DNA_mismatch_S5_2-like"/>
</dbReference>
<feature type="domain" description="MutL C-terminal dimerisation" evidence="6">
    <location>
        <begin position="453"/>
        <end position="595"/>
    </location>
</feature>
<gene>
    <name evidence="5" type="primary">mutL</name>
    <name evidence="8" type="ORF">A4D02_02445</name>
</gene>
<dbReference type="Gene3D" id="3.30.1540.20">
    <property type="entry name" value="MutL, C-terminal domain, dimerisation subdomain"/>
    <property type="match status" value="1"/>
</dbReference>
<dbReference type="Gene3D" id="3.30.565.10">
    <property type="entry name" value="Histidine kinase-like ATPase, C-terminal domain"/>
    <property type="match status" value="1"/>
</dbReference>
<comment type="caution">
    <text evidence="8">The sequence shown here is derived from an EMBL/GenBank/DDBJ whole genome shotgun (WGS) entry which is preliminary data.</text>
</comment>
<dbReference type="Gene3D" id="3.30.230.10">
    <property type="match status" value="1"/>
</dbReference>
<keyword evidence="9" id="KW-1185">Reference proteome</keyword>
<proteinExistence type="inferred from homology"/>
<accession>A0ABX3P741</accession>
<evidence type="ECO:0000256" key="1">
    <source>
        <dbReference type="ARBA" id="ARBA00006082"/>
    </source>
</evidence>